<keyword evidence="5" id="KW-0999">Mitochondrion inner membrane</keyword>
<evidence type="ECO:0000256" key="1">
    <source>
        <dbReference type="ARBA" id="ARBA00004434"/>
    </source>
</evidence>
<dbReference type="InterPro" id="IPR036412">
    <property type="entry name" value="HAD-like_sf"/>
</dbReference>
<dbReference type="PROSITE" id="PS50969">
    <property type="entry name" value="FCP1"/>
    <property type="match status" value="1"/>
</dbReference>
<name>A0A922LRH5_SCHHA</name>
<dbReference type="KEGG" id="shx:MS3_00004021"/>
<comment type="caution">
    <text evidence="14">The sequence shown here is derived from an EMBL/GenBank/DDBJ whole genome shotgun (WGS) entry which is preliminary data.</text>
</comment>
<keyword evidence="8" id="KW-1133">Transmembrane helix</keyword>
<keyword evidence="10 12" id="KW-0496">Mitochondrion</keyword>
<sequence>MLLTATRRFALNRFDRWTYFKQCSAYYSLGSNDSSEDKSQQSWWSGKNAWKIGCFTLGCSSLFAVGFAVATWGPPKKDDNGVEIEDNFSRKPIIWGYLCRTFSSLLEFNQSIKDPVSEKLLPDPVQPPYYQPPYTLVLEMTDVLVHPDWKFRSGWRFKKRAALDLFLQQLSPHYEVVVYTNESVMIGGPVLAQMDPQGQFIHFRLFREATRYKGGKHIKDLSCLNRDLSRVVFVDWDPAAAQLQPRNSLIIKRWDGDESDRELIDLAAFLRMIAMGSVDDVRLVLDYYREFDDPLAFFREKHEELMEIQAKRKQETEKALSKRIRPTFSFTGMARS</sequence>
<evidence type="ECO:0000313" key="15">
    <source>
        <dbReference type="Proteomes" id="UP000471633"/>
    </source>
</evidence>
<evidence type="ECO:0000256" key="6">
    <source>
        <dbReference type="ARBA" id="ARBA00022927"/>
    </source>
</evidence>
<evidence type="ECO:0000256" key="3">
    <source>
        <dbReference type="ARBA" id="ARBA00022448"/>
    </source>
</evidence>
<evidence type="ECO:0000256" key="2">
    <source>
        <dbReference type="ARBA" id="ARBA00006344"/>
    </source>
</evidence>
<dbReference type="Gene3D" id="3.40.50.1000">
    <property type="entry name" value="HAD superfamily/HAD-like"/>
    <property type="match status" value="1"/>
</dbReference>
<gene>
    <name evidence="14" type="primary">TIMM50_1</name>
    <name evidence="14" type="ORF">MS3_00004021</name>
</gene>
<protein>
    <recommendedName>
        <fullName evidence="12">Mitochondrial import inner membrane translocase subunit TIM50</fullName>
    </recommendedName>
</protein>
<reference evidence="14" key="4">
    <citation type="journal article" date="2022" name="PLoS Pathog.">
        <title>Chromosome-level genome of Schistosoma haematobium underpins genome-wide explorations of molecular variation.</title>
        <authorList>
            <person name="Stroehlein A.J."/>
            <person name="Korhonen P.K."/>
            <person name="Lee V.V."/>
            <person name="Ralph S.A."/>
            <person name="Mentink-Kane M."/>
            <person name="You H."/>
            <person name="McManus D.P."/>
            <person name="Tchuente L.T."/>
            <person name="Stothard J.R."/>
            <person name="Kaur P."/>
            <person name="Dudchenko O."/>
            <person name="Aiden E.L."/>
            <person name="Yang B."/>
            <person name="Yang H."/>
            <person name="Emery A.M."/>
            <person name="Webster B.L."/>
            <person name="Brindley P.J."/>
            <person name="Rollinson D."/>
            <person name="Chang B.C.H."/>
            <person name="Gasser R.B."/>
            <person name="Young N.D."/>
        </authorList>
    </citation>
    <scope>NUCLEOTIDE SEQUENCE</scope>
</reference>
<keyword evidence="6 12" id="KW-0653">Protein transport</keyword>
<organism evidence="14 15">
    <name type="scientific">Schistosoma haematobium</name>
    <name type="common">Blood fluke</name>
    <dbReference type="NCBI Taxonomy" id="6185"/>
    <lineage>
        <taxon>Eukaryota</taxon>
        <taxon>Metazoa</taxon>
        <taxon>Spiralia</taxon>
        <taxon>Lophotrochozoa</taxon>
        <taxon>Platyhelminthes</taxon>
        <taxon>Trematoda</taxon>
        <taxon>Digenea</taxon>
        <taxon>Strigeidida</taxon>
        <taxon>Schistosomatoidea</taxon>
        <taxon>Schistosomatidae</taxon>
        <taxon>Schistosoma</taxon>
    </lineage>
</organism>
<evidence type="ECO:0000313" key="14">
    <source>
        <dbReference type="EMBL" id="KAH9591915.1"/>
    </source>
</evidence>
<dbReference type="OrthoDB" id="287041at2759"/>
<evidence type="ECO:0000256" key="10">
    <source>
        <dbReference type="ARBA" id="ARBA00023128"/>
    </source>
</evidence>
<reference evidence="14" key="1">
    <citation type="journal article" date="2012" name="Nat. Genet.">
        <title>Whole-genome sequence of Schistosoma haematobium.</title>
        <authorList>
            <person name="Young N.D."/>
            <person name="Jex A.R."/>
            <person name="Li B."/>
            <person name="Liu S."/>
            <person name="Yang L."/>
            <person name="Xiong Z."/>
            <person name="Li Y."/>
            <person name="Cantacessi C."/>
            <person name="Hall R.S."/>
            <person name="Xu X."/>
            <person name="Chen F."/>
            <person name="Wu X."/>
            <person name="Zerlotini A."/>
            <person name="Oliveira G."/>
            <person name="Hofmann A."/>
            <person name="Zhang G."/>
            <person name="Fang X."/>
            <person name="Kang Y."/>
            <person name="Campbell B.E."/>
            <person name="Loukas A."/>
            <person name="Ranganathan S."/>
            <person name="Rollinson D."/>
            <person name="Rinaldi G."/>
            <person name="Brindley P.J."/>
            <person name="Yang H."/>
            <person name="Wang J."/>
            <person name="Wang J."/>
            <person name="Gasser R.B."/>
        </authorList>
    </citation>
    <scope>NUCLEOTIDE SEQUENCE</scope>
</reference>
<dbReference type="SMART" id="SM00577">
    <property type="entry name" value="CPDc"/>
    <property type="match status" value="1"/>
</dbReference>
<dbReference type="GeneID" id="24590431"/>
<feature type="domain" description="FCP1 homology" evidence="13">
    <location>
        <begin position="129"/>
        <end position="273"/>
    </location>
</feature>
<dbReference type="AlphaFoldDB" id="A0A922LRH5"/>
<keyword evidence="11" id="KW-0472">Membrane</keyword>
<reference evidence="14" key="3">
    <citation type="submission" date="2021-06" db="EMBL/GenBank/DDBJ databases">
        <title>Chromosome-level genome assembly for S. haematobium.</title>
        <authorList>
            <person name="Stroehlein A.J."/>
        </authorList>
    </citation>
    <scope>NUCLEOTIDE SEQUENCE</scope>
</reference>
<keyword evidence="7 12" id="KW-0809">Transit peptide</keyword>
<keyword evidence="4" id="KW-0812">Transmembrane</keyword>
<keyword evidence="9 12" id="KW-0811">Translocation</keyword>
<evidence type="ECO:0000256" key="4">
    <source>
        <dbReference type="ARBA" id="ARBA00022692"/>
    </source>
</evidence>
<reference evidence="14" key="2">
    <citation type="journal article" date="2019" name="Gigascience">
        <title>High-quality Schistosoma haematobium genome achieved by single-molecule and long-range sequencing.</title>
        <authorList>
            <person name="Stroehlein A.J."/>
            <person name="Korhonen P.K."/>
            <person name="Chong T.M."/>
            <person name="Lim Y.L."/>
            <person name="Chan K.G."/>
            <person name="Webster B."/>
            <person name="Rollinson D."/>
            <person name="Brindley P.J."/>
            <person name="Gasser R.B."/>
            <person name="Young N.D."/>
        </authorList>
    </citation>
    <scope>NUCLEOTIDE SEQUENCE</scope>
</reference>
<accession>A0A922LRH5</accession>
<dbReference type="EMBL" id="AMPZ03000002">
    <property type="protein sequence ID" value="KAH9591915.1"/>
    <property type="molecule type" value="Genomic_DNA"/>
</dbReference>
<dbReference type="CTD" id="24590431"/>
<comment type="subcellular location">
    <subcellularLocation>
        <location evidence="1 12">Mitochondrion inner membrane</location>
        <topology evidence="1 12">Single-pass membrane protein</topology>
    </subcellularLocation>
</comment>
<keyword evidence="15" id="KW-1185">Reference proteome</keyword>
<evidence type="ECO:0000256" key="5">
    <source>
        <dbReference type="ARBA" id="ARBA00022792"/>
    </source>
</evidence>
<dbReference type="InterPro" id="IPR050365">
    <property type="entry name" value="TIM50"/>
</dbReference>
<evidence type="ECO:0000256" key="8">
    <source>
        <dbReference type="ARBA" id="ARBA00022989"/>
    </source>
</evidence>
<dbReference type="RefSeq" id="XP_051072024.1">
    <property type="nucleotide sequence ID" value="XM_051211901.1"/>
</dbReference>
<evidence type="ECO:0000256" key="9">
    <source>
        <dbReference type="ARBA" id="ARBA00023010"/>
    </source>
</evidence>
<comment type="function">
    <text evidence="12">Essential component of the TIM23 complex, a complex that mediates the translocation of transit peptide-containing proteins across the mitochondrial inner membrane.</text>
</comment>
<dbReference type="GO" id="GO:0005744">
    <property type="term" value="C:TIM23 mitochondrial import inner membrane translocase complex"/>
    <property type="evidence" value="ECO:0007669"/>
    <property type="project" value="UniProtKB-UniRule"/>
</dbReference>
<comment type="subunit">
    <text evidence="12">Component of the TIM23 complex.</text>
</comment>
<evidence type="ECO:0000256" key="12">
    <source>
        <dbReference type="RuleBase" id="RU365079"/>
    </source>
</evidence>
<dbReference type="Pfam" id="PF03031">
    <property type="entry name" value="NIF"/>
    <property type="match status" value="1"/>
</dbReference>
<dbReference type="InterPro" id="IPR023214">
    <property type="entry name" value="HAD_sf"/>
</dbReference>
<dbReference type="GO" id="GO:0015031">
    <property type="term" value="P:protein transport"/>
    <property type="evidence" value="ECO:0007669"/>
    <property type="project" value="UniProtKB-KW"/>
</dbReference>
<evidence type="ECO:0000259" key="13">
    <source>
        <dbReference type="PROSITE" id="PS50969"/>
    </source>
</evidence>
<comment type="similarity">
    <text evidence="2 12">Belongs to the TIM50 family.</text>
</comment>
<evidence type="ECO:0000256" key="11">
    <source>
        <dbReference type="ARBA" id="ARBA00023136"/>
    </source>
</evidence>
<dbReference type="Proteomes" id="UP000471633">
    <property type="component" value="Unassembled WGS sequence"/>
</dbReference>
<dbReference type="SUPFAM" id="SSF56784">
    <property type="entry name" value="HAD-like"/>
    <property type="match status" value="1"/>
</dbReference>
<proteinExistence type="inferred from homology"/>
<evidence type="ECO:0000256" key="7">
    <source>
        <dbReference type="ARBA" id="ARBA00022946"/>
    </source>
</evidence>
<keyword evidence="3 12" id="KW-0813">Transport</keyword>
<dbReference type="PANTHER" id="PTHR12210">
    <property type="entry name" value="DULLARD PROTEIN PHOSPHATASE"/>
    <property type="match status" value="1"/>
</dbReference>
<dbReference type="CDD" id="cd07521">
    <property type="entry name" value="HAD_FCP1-like"/>
    <property type="match status" value="1"/>
</dbReference>
<dbReference type="FunFam" id="3.40.50.1000:FF:000019">
    <property type="entry name" value="Mitochondrial import inner membrane translocase subunit TIM50"/>
    <property type="match status" value="1"/>
</dbReference>
<dbReference type="InterPro" id="IPR004274">
    <property type="entry name" value="FCP1_dom"/>
</dbReference>